<dbReference type="Proteomes" id="UP000321800">
    <property type="component" value="Unassembled WGS sequence"/>
</dbReference>
<dbReference type="AlphaFoldDB" id="A0A511FLE4"/>
<dbReference type="EMBL" id="BJVR01000002">
    <property type="protein sequence ID" value="GEL49364.1"/>
    <property type="molecule type" value="Genomic_DNA"/>
</dbReference>
<proteinExistence type="predicted"/>
<name>A0A511FLE4_9PROT</name>
<evidence type="ECO:0000313" key="2">
    <source>
        <dbReference type="EMBL" id="GEL49364.1"/>
    </source>
</evidence>
<accession>A0A511FLE4</accession>
<evidence type="ECO:0000313" key="3">
    <source>
        <dbReference type="Proteomes" id="UP000321800"/>
    </source>
</evidence>
<keyword evidence="1" id="KW-0472">Membrane</keyword>
<evidence type="ECO:0000256" key="1">
    <source>
        <dbReference type="SAM" id="Phobius"/>
    </source>
</evidence>
<reference evidence="2 3" key="1">
    <citation type="submission" date="2019-07" db="EMBL/GenBank/DDBJ databases">
        <title>Whole genome shotgun sequence of Acetobacter tropicalis NBRC 16470.</title>
        <authorList>
            <person name="Hosoyama A."/>
            <person name="Uohara A."/>
            <person name="Ohji S."/>
            <person name="Ichikawa N."/>
        </authorList>
    </citation>
    <scope>NUCLEOTIDE SEQUENCE [LARGE SCALE GENOMIC DNA]</scope>
    <source>
        <strain evidence="2 3">NBRC 16470</strain>
    </source>
</reference>
<keyword evidence="1" id="KW-1133">Transmembrane helix</keyword>
<sequence>MFSWISQLSLAEYEMLLRRALSGVASWREWLFFPNLSETTRGLAVISPLGLAGGKMGMLVAGCMFGRLRVFRSRTGELDFMVVMKS</sequence>
<feature type="transmembrane region" description="Helical" evidence="1">
    <location>
        <begin position="43"/>
        <end position="65"/>
    </location>
</feature>
<gene>
    <name evidence="2" type="ORF">ATR01nite_04390</name>
</gene>
<organism evidence="2 3">
    <name type="scientific">Acetobacter tropicalis</name>
    <dbReference type="NCBI Taxonomy" id="104102"/>
    <lineage>
        <taxon>Bacteria</taxon>
        <taxon>Pseudomonadati</taxon>
        <taxon>Pseudomonadota</taxon>
        <taxon>Alphaproteobacteria</taxon>
        <taxon>Acetobacterales</taxon>
        <taxon>Acetobacteraceae</taxon>
        <taxon>Acetobacter</taxon>
    </lineage>
</organism>
<protein>
    <submittedName>
        <fullName evidence="2">Uncharacterized protein</fullName>
    </submittedName>
</protein>
<comment type="caution">
    <text evidence="2">The sequence shown here is derived from an EMBL/GenBank/DDBJ whole genome shotgun (WGS) entry which is preliminary data.</text>
</comment>
<keyword evidence="1" id="KW-0812">Transmembrane</keyword>